<name>A0A438IS58_VITVI</name>
<dbReference type="PANTHER" id="PTHR13803">
    <property type="entry name" value="SEC24-RELATED PROTEIN"/>
    <property type="match status" value="1"/>
</dbReference>
<accession>A0A438IS58</accession>
<dbReference type="AlphaFoldDB" id="A0A438IS58"/>
<gene>
    <name evidence="3" type="primary">CEF_3</name>
    <name evidence="3" type="ORF">CK203_021362</name>
</gene>
<dbReference type="SUPFAM" id="SSF82919">
    <property type="entry name" value="Zn-finger domain of Sec23/24"/>
    <property type="match status" value="1"/>
</dbReference>
<dbReference type="GO" id="GO:0006888">
    <property type="term" value="P:endoplasmic reticulum to Golgi vesicle-mediated transport"/>
    <property type="evidence" value="ECO:0007669"/>
    <property type="project" value="InterPro"/>
</dbReference>
<dbReference type="Gene3D" id="2.30.30.380">
    <property type="entry name" value="Zn-finger domain of Sec23/24"/>
    <property type="match status" value="1"/>
</dbReference>
<comment type="caution">
    <text evidence="3">The sequence shown here is derived from an EMBL/GenBank/DDBJ whole genome shotgun (WGS) entry which is preliminary data.</text>
</comment>
<evidence type="ECO:0000313" key="4">
    <source>
        <dbReference type="Proteomes" id="UP000288805"/>
    </source>
</evidence>
<dbReference type="EMBL" id="QGNW01000086">
    <property type="protein sequence ID" value="RVW99549.1"/>
    <property type="molecule type" value="Genomic_DNA"/>
</dbReference>
<evidence type="ECO:0000259" key="2">
    <source>
        <dbReference type="Pfam" id="PF04810"/>
    </source>
</evidence>
<dbReference type="Proteomes" id="UP000288805">
    <property type="component" value="Unassembled WGS sequence"/>
</dbReference>
<dbReference type="InterPro" id="IPR050550">
    <property type="entry name" value="SEC23_SEC24_subfamily"/>
</dbReference>
<feature type="domain" description="Zinc finger Sec23/Sec24-type" evidence="2">
    <location>
        <begin position="85"/>
        <end position="114"/>
    </location>
</feature>
<evidence type="ECO:0000313" key="3">
    <source>
        <dbReference type="EMBL" id="RVW99549.1"/>
    </source>
</evidence>
<dbReference type="InterPro" id="IPR006895">
    <property type="entry name" value="Znf_Sec23_Sec24"/>
</dbReference>
<dbReference type="GO" id="GO:0030127">
    <property type="term" value="C:COPII vesicle coat"/>
    <property type="evidence" value="ECO:0007669"/>
    <property type="project" value="InterPro"/>
</dbReference>
<dbReference type="InterPro" id="IPR036174">
    <property type="entry name" value="Znf_Sec23_Sec24_sf"/>
</dbReference>
<reference evidence="3 4" key="1">
    <citation type="journal article" date="2018" name="PLoS Genet.">
        <title>Population sequencing reveals clonal diversity and ancestral inbreeding in the grapevine cultivar Chardonnay.</title>
        <authorList>
            <person name="Roach M.J."/>
            <person name="Johnson D.L."/>
            <person name="Bohlmann J."/>
            <person name="van Vuuren H.J."/>
            <person name="Jones S.J."/>
            <person name="Pretorius I.S."/>
            <person name="Schmidt S.A."/>
            <person name="Borneman A.R."/>
        </authorList>
    </citation>
    <scope>NUCLEOTIDE SEQUENCE [LARGE SCALE GENOMIC DNA]</scope>
    <source>
        <strain evidence="4">cv. Chardonnay</strain>
        <tissue evidence="3">Leaf</tissue>
    </source>
</reference>
<dbReference type="Pfam" id="PF04810">
    <property type="entry name" value="zf-Sec23_Sec24"/>
    <property type="match status" value="1"/>
</dbReference>
<dbReference type="GO" id="GO:0006886">
    <property type="term" value="P:intracellular protein transport"/>
    <property type="evidence" value="ECO:0007669"/>
    <property type="project" value="InterPro"/>
</dbReference>
<dbReference type="PANTHER" id="PTHR13803:SF4">
    <property type="entry name" value="SECRETORY 24CD, ISOFORM C"/>
    <property type="match status" value="1"/>
</dbReference>
<dbReference type="GO" id="GO:0008270">
    <property type="term" value="F:zinc ion binding"/>
    <property type="evidence" value="ECO:0007669"/>
    <property type="project" value="InterPro"/>
</dbReference>
<protein>
    <submittedName>
        <fullName evidence="3">Protein transport protein Sec24-like CEF</fullName>
    </submittedName>
</protein>
<evidence type="ECO:0000256" key="1">
    <source>
        <dbReference type="SAM" id="MobiDB-lite"/>
    </source>
</evidence>
<feature type="region of interest" description="Disordered" evidence="1">
    <location>
        <begin position="1"/>
        <end position="21"/>
    </location>
</feature>
<proteinExistence type="predicted"/>
<sequence>MSRSASRRKVVPEPEVQGAPKAQALVKASLCPLQPDAGEEEKEKKEVGDLGAPVDCVAPCAPKWRLREGHRLPSGKVVDFGESGPVRCSRCKGYINPFMKFIDQGRRFICNLCGEYKLSDLLMKHLVTTIAIWGPDGRRRDAEERPELCRGTVEFVASKEYMMEMGRMGGGGGHKTPFRFENMWLRAKASESRLKSGGQAIESRKGVALKQIALWDSKEQESSLFFQMRLNFIWSIDLCGVGVLPKERESLLKRAIIGKFGEEGGGWCSSVLREAWLESKSGKFLVEAFYFPCKNLSNTCNICMGSNVGKDFDLGFSKKERVFVGNKCYICEGKKNPLTIFFCIAP</sequence>
<organism evidence="3 4">
    <name type="scientific">Vitis vinifera</name>
    <name type="common">Grape</name>
    <dbReference type="NCBI Taxonomy" id="29760"/>
    <lineage>
        <taxon>Eukaryota</taxon>
        <taxon>Viridiplantae</taxon>
        <taxon>Streptophyta</taxon>
        <taxon>Embryophyta</taxon>
        <taxon>Tracheophyta</taxon>
        <taxon>Spermatophyta</taxon>
        <taxon>Magnoliopsida</taxon>
        <taxon>eudicotyledons</taxon>
        <taxon>Gunneridae</taxon>
        <taxon>Pentapetalae</taxon>
        <taxon>rosids</taxon>
        <taxon>Vitales</taxon>
        <taxon>Vitaceae</taxon>
        <taxon>Viteae</taxon>
        <taxon>Vitis</taxon>
    </lineage>
</organism>